<organism evidence="1 2">
    <name type="scientific">Saponaria officinalis</name>
    <name type="common">Common soapwort</name>
    <name type="synonym">Lychnis saponaria</name>
    <dbReference type="NCBI Taxonomy" id="3572"/>
    <lineage>
        <taxon>Eukaryota</taxon>
        <taxon>Viridiplantae</taxon>
        <taxon>Streptophyta</taxon>
        <taxon>Embryophyta</taxon>
        <taxon>Tracheophyta</taxon>
        <taxon>Spermatophyta</taxon>
        <taxon>Magnoliopsida</taxon>
        <taxon>eudicotyledons</taxon>
        <taxon>Gunneridae</taxon>
        <taxon>Pentapetalae</taxon>
        <taxon>Caryophyllales</taxon>
        <taxon>Caryophyllaceae</taxon>
        <taxon>Caryophylleae</taxon>
        <taxon>Saponaria</taxon>
    </lineage>
</organism>
<dbReference type="Gene3D" id="2.30.110.10">
    <property type="entry name" value="Electron Transport, Fmn-binding Protein, Chain A"/>
    <property type="match status" value="1"/>
</dbReference>
<dbReference type="PANTHER" id="PTHR37375:SF1">
    <property type="entry name" value="DUF2470 DOMAIN-CONTAINING PROTEIN"/>
    <property type="match status" value="1"/>
</dbReference>
<evidence type="ECO:0008006" key="3">
    <source>
        <dbReference type="Google" id="ProtNLM"/>
    </source>
</evidence>
<accession>A0AAW1M7I8</accession>
<dbReference type="Proteomes" id="UP001443914">
    <property type="component" value="Unassembled WGS sequence"/>
</dbReference>
<keyword evidence="2" id="KW-1185">Reference proteome</keyword>
<dbReference type="PANTHER" id="PTHR37375">
    <property type="entry name" value="EXPRESSED PROTEIN"/>
    <property type="match status" value="1"/>
</dbReference>
<dbReference type="AlphaFoldDB" id="A0AAW1M7I8"/>
<evidence type="ECO:0000313" key="1">
    <source>
        <dbReference type="EMBL" id="KAK9741374.1"/>
    </source>
</evidence>
<dbReference type="EMBL" id="JBDFQZ010000003">
    <property type="protein sequence ID" value="KAK9741374.1"/>
    <property type="molecule type" value="Genomic_DNA"/>
</dbReference>
<proteinExistence type="predicted"/>
<reference evidence="1 2" key="1">
    <citation type="submission" date="2024-03" db="EMBL/GenBank/DDBJ databases">
        <title>WGS assembly of Saponaria officinalis var. Norfolk2.</title>
        <authorList>
            <person name="Jenkins J."/>
            <person name="Shu S."/>
            <person name="Grimwood J."/>
            <person name="Barry K."/>
            <person name="Goodstein D."/>
            <person name="Schmutz J."/>
            <person name="Leebens-Mack J."/>
            <person name="Osbourn A."/>
        </authorList>
    </citation>
    <scope>NUCLEOTIDE SEQUENCE [LARGE SCALE GENOMIC DNA]</scope>
    <source>
        <strain evidence="2">cv. Norfolk2</strain>
        <strain evidence="1">JIC</strain>
        <tissue evidence="1">Leaf</tissue>
    </source>
</reference>
<protein>
    <recommendedName>
        <fullName evidence="3">FMN-binding split barrel</fullName>
    </recommendedName>
</protein>
<dbReference type="SUPFAM" id="SSF50475">
    <property type="entry name" value="FMN-binding split barrel"/>
    <property type="match status" value="1"/>
</dbReference>
<dbReference type="InterPro" id="IPR012349">
    <property type="entry name" value="Split_barrel_FMN-bd"/>
</dbReference>
<gene>
    <name evidence="1" type="ORF">RND81_03G101000</name>
</gene>
<dbReference type="EMBL" id="JBDFQZ010000003">
    <property type="protein sequence ID" value="KAK9741373.1"/>
    <property type="molecule type" value="Genomic_DNA"/>
</dbReference>
<dbReference type="Gene3D" id="3.20.180.10">
    <property type="entry name" value="PNP-oxidase-like"/>
    <property type="match status" value="1"/>
</dbReference>
<comment type="caution">
    <text evidence="1">The sequence shown here is derived from an EMBL/GenBank/DDBJ whole genome shotgun (WGS) entry which is preliminary data.</text>
</comment>
<sequence length="302" mass="33570">MKVSKSNVLTIASKCKNILASNWQGNLNTIKADSKGSKQDIYTSKVKYLVKRGKPYIWVPEKDLHNVNTLVDERASFAVASPHPGPLANIFRSIKKLPARIALTGEVFPLEEDKVKSINESLQEMIIAEQTEIAESNYVVSGVLSSTFGSTARSENLVELLDTDESYVVYKFSPSSCTFIDGNGGNHEVNLDDFEKSKSDKLSPLATKLIDGINQSEMRRRALVVICFTFLNVHARDAYVQSVDCKGFDVLAKVTGDNGEYQWKEYRLTLNEEAHDVESFCCRLVQMEEAALDKIKSLSGLG</sequence>
<evidence type="ECO:0000313" key="2">
    <source>
        <dbReference type="Proteomes" id="UP001443914"/>
    </source>
</evidence>
<dbReference type="InterPro" id="IPR037119">
    <property type="entry name" value="Haem_oxidase_HugZ-like_sf"/>
</dbReference>
<name>A0AAW1M7I8_SAPOF</name>